<organism evidence="1 2">
    <name type="scientific">Priestia megaterium</name>
    <name type="common">Bacillus megaterium</name>
    <dbReference type="NCBI Taxonomy" id="1404"/>
    <lineage>
        <taxon>Bacteria</taxon>
        <taxon>Bacillati</taxon>
        <taxon>Bacillota</taxon>
        <taxon>Bacilli</taxon>
        <taxon>Bacillales</taxon>
        <taxon>Bacillaceae</taxon>
        <taxon>Priestia</taxon>
    </lineage>
</organism>
<gene>
    <name evidence="1" type="ORF">ShirakiTB12_09680</name>
</gene>
<name>A0AAX6BFL4_PRIMG</name>
<proteinExistence type="predicted"/>
<dbReference type="EMBL" id="BSYK01000001">
    <property type="protein sequence ID" value="GMG72500.1"/>
    <property type="molecule type" value="Genomic_DNA"/>
</dbReference>
<protein>
    <submittedName>
        <fullName evidence="1">Uncharacterized protein</fullName>
    </submittedName>
</protein>
<evidence type="ECO:0000313" key="1">
    <source>
        <dbReference type="EMBL" id="GMG72500.1"/>
    </source>
</evidence>
<reference evidence="1" key="1">
    <citation type="journal article" date="2024" name="Appl Microbiol">
        <title>Effect of kuratsuki Bacillus and Priestia on Taste of Sake.</title>
        <authorList>
            <person name="Kobayashi K."/>
            <person name="Nishida H."/>
        </authorList>
    </citation>
    <scope>NUCLEOTIDE SEQUENCE</scope>
    <source>
        <strain evidence="1">B-12</strain>
    </source>
</reference>
<dbReference type="Proteomes" id="UP001165240">
    <property type="component" value="Unassembled WGS sequence"/>
</dbReference>
<comment type="caution">
    <text evidence="1">The sequence shown here is derived from an EMBL/GenBank/DDBJ whole genome shotgun (WGS) entry which is preliminary data.</text>
</comment>
<evidence type="ECO:0000313" key="2">
    <source>
        <dbReference type="Proteomes" id="UP001165240"/>
    </source>
</evidence>
<accession>A0AAX6BFL4</accession>
<sequence>MCKSPPFFLILIKKGEKSKITTPKTNVCSYINLTILGFLCQYDEMLINNQNDSVKIKKRD</sequence>
<dbReference type="AlphaFoldDB" id="A0AAX6BFL4"/>